<reference evidence="2" key="1">
    <citation type="submission" date="2021-02" db="EMBL/GenBank/DDBJ databases">
        <authorList>
            <person name="Dougan E. K."/>
            <person name="Rhodes N."/>
            <person name="Thang M."/>
            <person name="Chan C."/>
        </authorList>
    </citation>
    <scope>NUCLEOTIDE SEQUENCE</scope>
</reference>
<comment type="caution">
    <text evidence="2">The sequence shown here is derived from an EMBL/GenBank/DDBJ whole genome shotgun (WGS) entry which is preliminary data.</text>
</comment>
<dbReference type="EMBL" id="CAJNDS010000108">
    <property type="protein sequence ID" value="CAE6959182.1"/>
    <property type="molecule type" value="Genomic_DNA"/>
</dbReference>
<evidence type="ECO:0000313" key="3">
    <source>
        <dbReference type="Proteomes" id="UP000604046"/>
    </source>
</evidence>
<dbReference type="OrthoDB" id="438733at2759"/>
<keyword evidence="3" id="KW-1185">Reference proteome</keyword>
<protein>
    <submittedName>
        <fullName evidence="2">Uncharacterized protein</fullName>
    </submittedName>
</protein>
<feature type="compositionally biased region" description="Low complexity" evidence="1">
    <location>
        <begin position="70"/>
        <end position="80"/>
    </location>
</feature>
<gene>
    <name evidence="2" type="ORF">SNAT2548_LOCUS1880</name>
</gene>
<evidence type="ECO:0000256" key="1">
    <source>
        <dbReference type="SAM" id="MobiDB-lite"/>
    </source>
</evidence>
<dbReference type="Proteomes" id="UP000604046">
    <property type="component" value="Unassembled WGS sequence"/>
</dbReference>
<organism evidence="2 3">
    <name type="scientific">Symbiodinium natans</name>
    <dbReference type="NCBI Taxonomy" id="878477"/>
    <lineage>
        <taxon>Eukaryota</taxon>
        <taxon>Sar</taxon>
        <taxon>Alveolata</taxon>
        <taxon>Dinophyceae</taxon>
        <taxon>Suessiales</taxon>
        <taxon>Symbiodiniaceae</taxon>
        <taxon>Symbiodinium</taxon>
    </lineage>
</organism>
<sequence length="444" mass="46855">MADGWVFDQGIAGRWRGKPIVEAVKVEAPAEAPAVPEPEPDPEPQSRENEEAEEVEVADEAEVVAAEVEVVASPSSSATEEAQEPQSPAVALGAARVEMVRLPDEVLGAGFEFVQLEVAKGLQPLTFMLGSGFPSNAVTSRGRELIDIEGAKFTGGWLSEAQAANKVGLEDVRFLGTGSKIDDLGDCSVMDFPQAQLAEQLGIEVHGILGKPFFTKYDVDLDRYRARADIYAPGEAALQGFYSGVKHLPGLELPQNNLGLAVKGAAVSEEGGLPETPSAFIGLLDSSAAHTVLNWEAAKLFGFSGPTDPRLAAAAKVLAASATGQAEEMPVTLVRLSLCSVPEGVGPKILSVSKEEFESRGSANGWVFEDLSGGDECIDFGAINVAIGNPLALSVLEDSKIGPFKGAAAIIGQDVLFQADRLVMNMKDSQIWLKPGEIRDSPEM</sequence>
<accession>A0A812HR71</accession>
<name>A0A812HR71_9DINO</name>
<proteinExistence type="predicted"/>
<evidence type="ECO:0000313" key="2">
    <source>
        <dbReference type="EMBL" id="CAE6959182.1"/>
    </source>
</evidence>
<dbReference type="AlphaFoldDB" id="A0A812HR71"/>
<feature type="compositionally biased region" description="Acidic residues" evidence="1">
    <location>
        <begin position="50"/>
        <end position="59"/>
    </location>
</feature>
<feature type="region of interest" description="Disordered" evidence="1">
    <location>
        <begin position="27"/>
        <end position="59"/>
    </location>
</feature>
<feature type="region of interest" description="Disordered" evidence="1">
    <location>
        <begin position="70"/>
        <end position="89"/>
    </location>
</feature>